<sequence length="713" mass="78313">MDARAVAHRIADNVERVIIGKRVQVELAVMVLMCAGHLLVEDVPGVGKTVLARSLARSSGCLFSRIQFTPDLLPTDVTGVSIYNQKSGDFQFRPGPLLSQVILADEINRATPKTQSALLEAMEERQVTVDGVTHQAPQPFMVMATQNPIEYEGTFPLPEAQLDRFLIRLELGYPAAHDEVAMMDRQLHVHPLHDLDQVCEPQEVIALQAAVKEVYVDVLIKQYIVALMDATRNHDSVYLGASPRGSLALQRLGQARALLDGRDFVLPDDIKALAYPALGHRLILNAQARVKGLTAAQITQNAWSGCPCPAYGPAAPEEAALSRVLIGLFRLVRRNQNLLIVLAAFGTLLGLAVVSGHWLFYRAAYVIGGLVPVSFIWARANLRRLDVTVERAAGRLQVGQCAEARVRLSSRTFYAKLWLEVEDPTDMPGMPARTVVTLAAHGQRNWKVSVPCPRRGVFSVGPIRVTTGDPFGLFRFSRSYGAAHSLLVLPRPEELPYLWVPPAQLPGEGTVRRRTHYVTPNAAGVRDYHPGDSYNRIHWRSTARLNRLMVKTFEMDPTSDIWVLLDLDAAVQVGQGDDSSEEYGVRIAASLANRFLQTNRMLGLIACGRDTVLLDPARGPKQHQRVLEALALARAEGEVSLARVLQEQERRFGRHSTLIVVTPSADDEWVAALQSLVQRGARAAVVLLDPGSFGRAQSALLPFSTLVAGVILT</sequence>
<feature type="non-terminal residue" evidence="7">
    <location>
        <position position="713"/>
    </location>
</feature>
<keyword evidence="1" id="KW-0547">Nucleotide-binding</keyword>
<dbReference type="InterPro" id="IPR002881">
    <property type="entry name" value="DUF58"/>
</dbReference>
<dbReference type="GO" id="GO:0016887">
    <property type="term" value="F:ATP hydrolysis activity"/>
    <property type="evidence" value="ECO:0007669"/>
    <property type="project" value="InterPro"/>
</dbReference>
<evidence type="ECO:0000259" key="4">
    <source>
        <dbReference type="Pfam" id="PF01882"/>
    </source>
</evidence>
<dbReference type="Pfam" id="PF01882">
    <property type="entry name" value="DUF58"/>
    <property type="match status" value="1"/>
</dbReference>
<dbReference type="SUPFAM" id="SSF52540">
    <property type="entry name" value="P-loop containing nucleoside triphosphate hydrolases"/>
    <property type="match status" value="1"/>
</dbReference>
<evidence type="ECO:0000256" key="3">
    <source>
        <dbReference type="SAM" id="Phobius"/>
    </source>
</evidence>
<proteinExistence type="predicted"/>
<feature type="transmembrane region" description="Helical" evidence="3">
    <location>
        <begin position="338"/>
        <end position="358"/>
    </location>
</feature>
<dbReference type="Gene3D" id="1.10.8.80">
    <property type="entry name" value="Magnesium chelatase subunit I, C-Terminal domain"/>
    <property type="match status" value="1"/>
</dbReference>
<protein>
    <recommendedName>
        <fullName evidence="8">AAA+ ATPase domain-containing protein</fullName>
    </recommendedName>
</protein>
<dbReference type="AlphaFoldDB" id="A0A0F9LNG4"/>
<dbReference type="CDD" id="cd00009">
    <property type="entry name" value="AAA"/>
    <property type="match status" value="1"/>
</dbReference>
<comment type="caution">
    <text evidence="7">The sequence shown here is derived from an EMBL/GenBank/DDBJ whole genome shotgun (WGS) entry which is preliminary data.</text>
</comment>
<dbReference type="FunFam" id="3.40.50.300:FF:000640">
    <property type="entry name" value="MoxR family ATPase"/>
    <property type="match status" value="1"/>
</dbReference>
<dbReference type="InterPro" id="IPR050764">
    <property type="entry name" value="CbbQ/NirQ/NorQ/GpvN"/>
</dbReference>
<feature type="domain" description="ATPase AAA-3" evidence="5">
    <location>
        <begin position="37"/>
        <end position="167"/>
    </location>
</feature>
<dbReference type="PANTHER" id="PTHR42759">
    <property type="entry name" value="MOXR FAMILY PROTEIN"/>
    <property type="match status" value="1"/>
</dbReference>
<organism evidence="7">
    <name type="scientific">marine sediment metagenome</name>
    <dbReference type="NCBI Taxonomy" id="412755"/>
    <lineage>
        <taxon>unclassified sequences</taxon>
        <taxon>metagenomes</taxon>
        <taxon>ecological metagenomes</taxon>
    </lineage>
</organism>
<accession>A0A0F9LNG4</accession>
<name>A0A0F9LNG4_9ZZZZ</name>
<evidence type="ECO:0000256" key="1">
    <source>
        <dbReference type="ARBA" id="ARBA00022741"/>
    </source>
</evidence>
<keyword evidence="3" id="KW-0812">Transmembrane</keyword>
<evidence type="ECO:0008006" key="8">
    <source>
        <dbReference type="Google" id="ProtNLM"/>
    </source>
</evidence>
<evidence type="ECO:0000313" key="7">
    <source>
        <dbReference type="EMBL" id="KKM45952.1"/>
    </source>
</evidence>
<dbReference type="Gene3D" id="3.40.50.300">
    <property type="entry name" value="P-loop containing nucleotide triphosphate hydrolases"/>
    <property type="match status" value="1"/>
</dbReference>
<dbReference type="PANTHER" id="PTHR42759:SF5">
    <property type="entry name" value="METHANOL DEHYDROGENASE REGULATOR"/>
    <property type="match status" value="1"/>
</dbReference>
<evidence type="ECO:0000259" key="6">
    <source>
        <dbReference type="Pfam" id="PF17863"/>
    </source>
</evidence>
<evidence type="ECO:0000259" key="5">
    <source>
        <dbReference type="Pfam" id="PF07726"/>
    </source>
</evidence>
<keyword evidence="3" id="KW-1133">Transmembrane helix</keyword>
<dbReference type="Pfam" id="PF07726">
    <property type="entry name" value="AAA_3"/>
    <property type="match status" value="1"/>
</dbReference>
<dbReference type="GO" id="GO:0005524">
    <property type="term" value="F:ATP binding"/>
    <property type="evidence" value="ECO:0007669"/>
    <property type="project" value="UniProtKB-KW"/>
</dbReference>
<feature type="domain" description="DUF58" evidence="4">
    <location>
        <begin position="525"/>
        <end position="690"/>
    </location>
</feature>
<keyword evidence="3" id="KW-0472">Membrane</keyword>
<dbReference type="Pfam" id="PF17863">
    <property type="entry name" value="AAA_lid_2"/>
    <property type="match status" value="1"/>
</dbReference>
<gene>
    <name evidence="7" type="ORF">LCGC14_1560120</name>
</gene>
<feature type="domain" description="ChlI/MoxR AAA lid" evidence="6">
    <location>
        <begin position="230"/>
        <end position="299"/>
    </location>
</feature>
<dbReference type="EMBL" id="LAZR01012041">
    <property type="protein sequence ID" value="KKM45952.1"/>
    <property type="molecule type" value="Genomic_DNA"/>
</dbReference>
<keyword evidence="2" id="KW-0067">ATP-binding</keyword>
<evidence type="ECO:0000256" key="2">
    <source>
        <dbReference type="ARBA" id="ARBA00022840"/>
    </source>
</evidence>
<dbReference type="InterPro" id="IPR011703">
    <property type="entry name" value="ATPase_AAA-3"/>
</dbReference>
<dbReference type="InterPro" id="IPR027417">
    <property type="entry name" value="P-loop_NTPase"/>
</dbReference>
<dbReference type="InterPro" id="IPR041628">
    <property type="entry name" value="ChlI/MoxR_AAA_lid"/>
</dbReference>
<reference evidence="7" key="1">
    <citation type="journal article" date="2015" name="Nature">
        <title>Complex archaea that bridge the gap between prokaryotes and eukaryotes.</title>
        <authorList>
            <person name="Spang A."/>
            <person name="Saw J.H."/>
            <person name="Jorgensen S.L."/>
            <person name="Zaremba-Niedzwiedzka K."/>
            <person name="Martijn J."/>
            <person name="Lind A.E."/>
            <person name="van Eijk R."/>
            <person name="Schleper C."/>
            <person name="Guy L."/>
            <person name="Ettema T.J."/>
        </authorList>
    </citation>
    <scope>NUCLEOTIDE SEQUENCE</scope>
</reference>